<evidence type="ECO:0000313" key="1">
    <source>
        <dbReference type="EMBL" id="RBS35590.1"/>
    </source>
</evidence>
<evidence type="ECO:0000313" key="2">
    <source>
        <dbReference type="Proteomes" id="UP000253144"/>
    </source>
</evidence>
<dbReference type="EMBL" id="LEQJ01000001">
    <property type="protein sequence ID" value="RBS35590.1"/>
    <property type="molecule type" value="Genomic_DNA"/>
</dbReference>
<dbReference type="AlphaFoldDB" id="A0A133MR63"/>
<gene>
    <name evidence="1" type="ORF">EB12_00152</name>
</gene>
<accession>A0A133MR63</accession>
<dbReference type="RefSeq" id="WP_002323376.1">
    <property type="nucleotide sequence ID" value="NZ_CABGIO010000014.1"/>
</dbReference>
<reference evidence="1 2" key="1">
    <citation type="submission" date="2015-06" db="EMBL/GenBank/DDBJ databases">
        <title>The Genome Sequence of Enterococcus faecium 131EA1.</title>
        <authorList>
            <consortium name="The Broad Institute Genomics Platform"/>
            <consortium name="The Broad Institute Genome Sequencing Center for Infectious Disease"/>
            <person name="Earl A.M."/>
            <person name="Van Tyne D."/>
            <person name="Lebreton F."/>
            <person name="Saavedra J.T."/>
            <person name="Gilmore M.S."/>
            <person name="Manson Mcguire A."/>
            <person name="Clock S."/>
            <person name="Crupain M."/>
            <person name="Rangan U."/>
            <person name="Young S."/>
            <person name="Abouelleil A."/>
            <person name="Cao P."/>
            <person name="Chapman S.B."/>
            <person name="Griggs A."/>
            <person name="Priest M."/>
            <person name="Shea T."/>
            <person name="Wortman J."/>
            <person name="Nusbaum C."/>
            <person name="Birren B."/>
        </authorList>
    </citation>
    <scope>NUCLEOTIDE SEQUENCE [LARGE SCALE GENOMIC DNA]</scope>
    <source>
        <strain evidence="1 2">131EA1</strain>
    </source>
</reference>
<comment type="caution">
    <text evidence="1">The sequence shown here is derived from an EMBL/GenBank/DDBJ whole genome shotgun (WGS) entry which is preliminary data.</text>
</comment>
<protein>
    <submittedName>
        <fullName evidence="1">Uncharacterized protein</fullName>
    </submittedName>
</protein>
<sequence>MKKLVWIYSVNTRGGILKSSGAGMIWSRSKKLQEQLRIKVEPEWDLSIISYDITTDIPQADLIMYNEMDQAYMNDEIKKNGLSILYQDLATADVDSIFDKIEAFSKYNHYKLNDPVL</sequence>
<organism evidence="1 2">
    <name type="scientific">Enterococcus faecium</name>
    <name type="common">Streptococcus faecium</name>
    <dbReference type="NCBI Taxonomy" id="1352"/>
    <lineage>
        <taxon>Bacteria</taxon>
        <taxon>Bacillati</taxon>
        <taxon>Bacillota</taxon>
        <taxon>Bacilli</taxon>
        <taxon>Lactobacillales</taxon>
        <taxon>Enterococcaceae</taxon>
        <taxon>Enterococcus</taxon>
    </lineage>
</organism>
<dbReference type="GeneID" id="66496811"/>
<proteinExistence type="predicted"/>
<name>A0A133MR63_ENTFC</name>
<dbReference type="Proteomes" id="UP000253144">
    <property type="component" value="Unassembled WGS sequence"/>
</dbReference>